<dbReference type="EMBL" id="BSUK01000001">
    <property type="protein sequence ID" value="GMA25153.1"/>
    <property type="molecule type" value="Genomic_DNA"/>
</dbReference>
<feature type="domain" description="RDD" evidence="6">
    <location>
        <begin position="21"/>
        <end position="144"/>
    </location>
</feature>
<evidence type="ECO:0000256" key="3">
    <source>
        <dbReference type="ARBA" id="ARBA00022989"/>
    </source>
</evidence>
<feature type="transmembrane region" description="Helical" evidence="5">
    <location>
        <begin position="60"/>
        <end position="79"/>
    </location>
</feature>
<reference evidence="8" key="1">
    <citation type="journal article" date="2019" name="Int. J. Syst. Evol. Microbiol.">
        <title>The Global Catalogue of Microorganisms (GCM) 10K type strain sequencing project: providing services to taxonomists for standard genome sequencing and annotation.</title>
        <authorList>
            <consortium name="The Broad Institute Genomics Platform"/>
            <consortium name="The Broad Institute Genome Sequencing Center for Infectious Disease"/>
            <person name="Wu L."/>
            <person name="Ma J."/>
        </authorList>
    </citation>
    <scope>NUCLEOTIDE SEQUENCE [LARGE SCALE GENOMIC DNA]</scope>
    <source>
        <strain evidence="8">NBRC 106348</strain>
    </source>
</reference>
<evidence type="ECO:0000256" key="1">
    <source>
        <dbReference type="ARBA" id="ARBA00004141"/>
    </source>
</evidence>
<evidence type="ECO:0000256" key="2">
    <source>
        <dbReference type="ARBA" id="ARBA00022692"/>
    </source>
</evidence>
<name>A0ABQ6I304_9MICO</name>
<keyword evidence="4 5" id="KW-0472">Membrane</keyword>
<feature type="transmembrane region" description="Helical" evidence="5">
    <location>
        <begin position="28"/>
        <end position="48"/>
    </location>
</feature>
<evidence type="ECO:0000256" key="4">
    <source>
        <dbReference type="ARBA" id="ARBA00023136"/>
    </source>
</evidence>
<dbReference type="Proteomes" id="UP001157091">
    <property type="component" value="Unassembled WGS sequence"/>
</dbReference>
<gene>
    <name evidence="7" type="ORF">GCM10025864_29120</name>
</gene>
<accession>A0ABQ6I304</accession>
<evidence type="ECO:0000313" key="7">
    <source>
        <dbReference type="EMBL" id="GMA25153.1"/>
    </source>
</evidence>
<keyword evidence="2 5" id="KW-0812">Transmembrane</keyword>
<evidence type="ECO:0000313" key="8">
    <source>
        <dbReference type="Proteomes" id="UP001157091"/>
    </source>
</evidence>
<evidence type="ECO:0000259" key="6">
    <source>
        <dbReference type="Pfam" id="PF06271"/>
    </source>
</evidence>
<keyword evidence="8" id="KW-1185">Reference proteome</keyword>
<proteinExistence type="predicted"/>
<evidence type="ECO:0000256" key="5">
    <source>
        <dbReference type="SAM" id="Phobius"/>
    </source>
</evidence>
<dbReference type="PANTHER" id="PTHR38480">
    <property type="entry name" value="SLR0254 PROTEIN"/>
    <property type="match status" value="1"/>
</dbReference>
<dbReference type="Pfam" id="PF06271">
    <property type="entry name" value="RDD"/>
    <property type="match status" value="1"/>
</dbReference>
<comment type="subcellular location">
    <subcellularLocation>
        <location evidence="1">Membrane</location>
        <topology evidence="1">Multi-pass membrane protein</topology>
    </subcellularLocation>
</comment>
<sequence>MEAPADGVLIGEAVVLETRPASFASRMLAGLLDLAVLTVLAIAGLIVIGELATDASGPAYAIVLLVVLLVGVPTTVETLSRGRSLGKLAVGTRVVRDDGGPVRFRQAFVRALVGVVEIWATAGSIALIVSLCNAKGKRAGDYLAGTYVLRVRGGPMLAPLPPVPRRS</sequence>
<comment type="caution">
    <text evidence="7">The sequence shown here is derived from an EMBL/GenBank/DDBJ whole genome shotgun (WGS) entry which is preliminary data.</text>
</comment>
<dbReference type="RefSeq" id="WP_284293818.1">
    <property type="nucleotide sequence ID" value="NZ_BSUK01000001.1"/>
</dbReference>
<dbReference type="InterPro" id="IPR010432">
    <property type="entry name" value="RDD"/>
</dbReference>
<organism evidence="7 8">
    <name type="scientific">Luteimicrobium album</name>
    <dbReference type="NCBI Taxonomy" id="1054550"/>
    <lineage>
        <taxon>Bacteria</taxon>
        <taxon>Bacillati</taxon>
        <taxon>Actinomycetota</taxon>
        <taxon>Actinomycetes</taxon>
        <taxon>Micrococcales</taxon>
        <taxon>Luteimicrobium</taxon>
    </lineage>
</organism>
<dbReference type="PANTHER" id="PTHR38480:SF1">
    <property type="entry name" value="SLR0254 PROTEIN"/>
    <property type="match status" value="1"/>
</dbReference>
<protein>
    <recommendedName>
        <fullName evidence="6">RDD domain-containing protein</fullName>
    </recommendedName>
</protein>
<keyword evidence="3 5" id="KW-1133">Transmembrane helix</keyword>